<evidence type="ECO:0000313" key="1">
    <source>
        <dbReference type="EMBL" id="KAI8440776.1"/>
    </source>
</evidence>
<name>A0ACC0KXH1_CHOFU</name>
<gene>
    <name evidence="1" type="ORF">MSG28_009104</name>
</gene>
<dbReference type="Proteomes" id="UP001064048">
    <property type="component" value="Chromosome 15"/>
</dbReference>
<accession>A0ACC0KXH1</accession>
<proteinExistence type="predicted"/>
<comment type="caution">
    <text evidence="1">The sequence shown here is derived from an EMBL/GenBank/DDBJ whole genome shotgun (WGS) entry which is preliminary data.</text>
</comment>
<sequence>MYCRHESGVHPREPLGDLLPAAADHCSALDHHINYLAKRITTFKNLLSGKKEKSKETTVVNYQNGNDDAVEIETKTEQLQIDNKLIYDESSSLTELECANHDHPLKDAAAARPDRIPLITEKAHESIPASLPELEAEVNSVALDWKSIKSVTECSCSTPLDHFSRKHHCWGCGRCVCTRCVSARAPLARWRRRAPRRSAPPARPRPPPRSPRPALACSNWLRRPSQPLHVDVGSGTRSPEEYSKIVDCVVRRLGAVDADFARDFTLDLILKSKQLNGSQAIECVRRRLSNELCGRSHQLIYVRTLPYSGPSSS</sequence>
<protein>
    <submittedName>
        <fullName evidence="1">Uncharacterized protein</fullName>
    </submittedName>
</protein>
<evidence type="ECO:0000313" key="2">
    <source>
        <dbReference type="Proteomes" id="UP001064048"/>
    </source>
</evidence>
<reference evidence="1 2" key="1">
    <citation type="journal article" date="2022" name="Genome Biol. Evol.">
        <title>The Spruce Budworm Genome: Reconstructing the Evolutionary History of Antifreeze Proteins.</title>
        <authorList>
            <person name="Beliveau C."/>
            <person name="Gagne P."/>
            <person name="Picq S."/>
            <person name="Vernygora O."/>
            <person name="Keeling C.I."/>
            <person name="Pinkney K."/>
            <person name="Doucet D."/>
            <person name="Wen F."/>
            <person name="Johnston J.S."/>
            <person name="Maaroufi H."/>
            <person name="Boyle B."/>
            <person name="Laroche J."/>
            <person name="Dewar K."/>
            <person name="Juretic N."/>
            <person name="Blackburn G."/>
            <person name="Nisole A."/>
            <person name="Brunet B."/>
            <person name="Brandao M."/>
            <person name="Lumley L."/>
            <person name="Duan J."/>
            <person name="Quan G."/>
            <person name="Lucarotti C.J."/>
            <person name="Roe A.D."/>
            <person name="Sperling F.A.H."/>
            <person name="Levesque R.C."/>
            <person name="Cusson M."/>
        </authorList>
    </citation>
    <scope>NUCLEOTIDE SEQUENCE [LARGE SCALE GENOMIC DNA]</scope>
    <source>
        <strain evidence="1">Glfc:IPQL:Cfum</strain>
    </source>
</reference>
<keyword evidence="2" id="KW-1185">Reference proteome</keyword>
<dbReference type="EMBL" id="CM046115">
    <property type="protein sequence ID" value="KAI8440776.1"/>
    <property type="molecule type" value="Genomic_DNA"/>
</dbReference>
<organism evidence="1 2">
    <name type="scientific">Choristoneura fumiferana</name>
    <name type="common">Spruce budworm moth</name>
    <name type="synonym">Archips fumiferana</name>
    <dbReference type="NCBI Taxonomy" id="7141"/>
    <lineage>
        <taxon>Eukaryota</taxon>
        <taxon>Metazoa</taxon>
        <taxon>Ecdysozoa</taxon>
        <taxon>Arthropoda</taxon>
        <taxon>Hexapoda</taxon>
        <taxon>Insecta</taxon>
        <taxon>Pterygota</taxon>
        <taxon>Neoptera</taxon>
        <taxon>Endopterygota</taxon>
        <taxon>Lepidoptera</taxon>
        <taxon>Glossata</taxon>
        <taxon>Ditrysia</taxon>
        <taxon>Tortricoidea</taxon>
        <taxon>Tortricidae</taxon>
        <taxon>Tortricinae</taxon>
        <taxon>Choristoneura</taxon>
    </lineage>
</organism>